<comment type="caution">
    <text evidence="2">The sequence shown here is derived from an EMBL/GenBank/DDBJ whole genome shotgun (WGS) entry which is preliminary data.</text>
</comment>
<feature type="transmembrane region" description="Helical" evidence="1">
    <location>
        <begin position="146"/>
        <end position="165"/>
    </location>
</feature>
<reference evidence="3" key="1">
    <citation type="journal article" date="2019" name="Int. J. Syst. Evol. Microbiol.">
        <title>The Global Catalogue of Microorganisms (GCM) 10K type strain sequencing project: providing services to taxonomists for standard genome sequencing and annotation.</title>
        <authorList>
            <consortium name="The Broad Institute Genomics Platform"/>
            <consortium name="The Broad Institute Genome Sequencing Center for Infectious Disease"/>
            <person name="Wu L."/>
            <person name="Ma J."/>
        </authorList>
    </citation>
    <scope>NUCLEOTIDE SEQUENCE [LARGE SCALE GENOMIC DNA]</scope>
    <source>
        <strain evidence="3">JCM 17190</strain>
    </source>
</reference>
<keyword evidence="1" id="KW-0812">Transmembrane</keyword>
<keyword evidence="1" id="KW-0472">Membrane</keyword>
<name>A0ABP7KH91_9RHOB</name>
<gene>
    <name evidence="2" type="ORF">GCM10022404_26650</name>
</gene>
<dbReference type="RefSeq" id="WP_344847841.1">
    <property type="nucleotide sequence ID" value="NZ_BAABDF010000007.1"/>
</dbReference>
<feature type="transmembrane region" description="Helical" evidence="1">
    <location>
        <begin position="106"/>
        <end position="125"/>
    </location>
</feature>
<dbReference type="EMBL" id="BAABDF010000007">
    <property type="protein sequence ID" value="GAA3875555.1"/>
    <property type="molecule type" value="Genomic_DNA"/>
</dbReference>
<evidence type="ECO:0000313" key="2">
    <source>
        <dbReference type="EMBL" id="GAA3875555.1"/>
    </source>
</evidence>
<evidence type="ECO:0000256" key="1">
    <source>
        <dbReference type="SAM" id="Phobius"/>
    </source>
</evidence>
<evidence type="ECO:0000313" key="3">
    <source>
        <dbReference type="Proteomes" id="UP001399917"/>
    </source>
</evidence>
<dbReference type="Proteomes" id="UP001399917">
    <property type="component" value="Unassembled WGS sequence"/>
</dbReference>
<proteinExistence type="predicted"/>
<organism evidence="2 3">
    <name type="scientific">Celeribacter arenosi</name>
    <dbReference type="NCBI Taxonomy" id="792649"/>
    <lineage>
        <taxon>Bacteria</taxon>
        <taxon>Pseudomonadati</taxon>
        <taxon>Pseudomonadota</taxon>
        <taxon>Alphaproteobacteria</taxon>
        <taxon>Rhodobacterales</taxon>
        <taxon>Roseobacteraceae</taxon>
        <taxon>Celeribacter</taxon>
    </lineage>
</organism>
<keyword evidence="3" id="KW-1185">Reference proteome</keyword>
<sequence length="176" mass="19964">MNIYETIFEVIDMRSFSNLWYWIGLAVLWSTASHYVLGVPFDLAQRAKRRGGETMQDLEDLVRINVGRLLNIAEVSGLLLTALSTGLITLLAVTGFVYGIEFCQAVFLMVFPMSVIALLNLRTAHRIRNEAPKGDMLYSFLRRHRFYTQLVGMLSIFITGMWGMYQNLDLGPFGGI</sequence>
<evidence type="ECO:0008006" key="4">
    <source>
        <dbReference type="Google" id="ProtNLM"/>
    </source>
</evidence>
<feature type="transmembrane region" description="Helical" evidence="1">
    <location>
        <begin position="78"/>
        <end position="100"/>
    </location>
</feature>
<feature type="transmembrane region" description="Helical" evidence="1">
    <location>
        <begin position="20"/>
        <end position="41"/>
    </location>
</feature>
<keyword evidence="1" id="KW-1133">Transmembrane helix</keyword>
<protein>
    <recommendedName>
        <fullName evidence="4">Component of SufBCD complex</fullName>
    </recommendedName>
</protein>
<accession>A0ABP7KH91</accession>